<gene>
    <name evidence="11" type="primary">tsaE</name>
    <name evidence="11" type="ORF">PQO05_00355</name>
</gene>
<evidence type="ECO:0000256" key="10">
    <source>
        <dbReference type="ARBA" id="ARBA00032441"/>
    </source>
</evidence>
<dbReference type="Proteomes" id="UP001216139">
    <property type="component" value="Chromosome"/>
</dbReference>
<dbReference type="RefSeq" id="WP_273630642.1">
    <property type="nucleotide sequence ID" value="NZ_CP117167.1"/>
</dbReference>
<protein>
    <recommendedName>
        <fullName evidence="3">tRNA threonylcarbamoyladenosine biosynthesis protein TsaE</fullName>
    </recommendedName>
    <alternativeName>
        <fullName evidence="10">t(6)A37 threonylcarbamoyladenosine biosynthesis protein TsaE</fullName>
    </alternativeName>
</protein>
<dbReference type="SUPFAM" id="SSF52540">
    <property type="entry name" value="P-loop containing nucleoside triphosphate hydrolases"/>
    <property type="match status" value="1"/>
</dbReference>
<evidence type="ECO:0000256" key="8">
    <source>
        <dbReference type="ARBA" id="ARBA00022840"/>
    </source>
</evidence>
<evidence type="ECO:0000313" key="11">
    <source>
        <dbReference type="EMBL" id="WCT12382.1"/>
    </source>
</evidence>
<name>A0ABY7TAY0_9SPHI</name>
<comment type="subcellular location">
    <subcellularLocation>
        <location evidence="1">Cytoplasm</location>
    </subcellularLocation>
</comment>
<evidence type="ECO:0000256" key="2">
    <source>
        <dbReference type="ARBA" id="ARBA00007599"/>
    </source>
</evidence>
<evidence type="ECO:0000256" key="5">
    <source>
        <dbReference type="ARBA" id="ARBA00022694"/>
    </source>
</evidence>
<dbReference type="Gene3D" id="3.40.50.300">
    <property type="entry name" value="P-loop containing nucleotide triphosphate hydrolases"/>
    <property type="match status" value="1"/>
</dbReference>
<keyword evidence="4" id="KW-0963">Cytoplasm</keyword>
<keyword evidence="7" id="KW-0547">Nucleotide-binding</keyword>
<proteinExistence type="inferred from homology"/>
<evidence type="ECO:0000256" key="1">
    <source>
        <dbReference type="ARBA" id="ARBA00004496"/>
    </source>
</evidence>
<keyword evidence="6" id="KW-0479">Metal-binding</keyword>
<comment type="similarity">
    <text evidence="2">Belongs to the TsaE family.</text>
</comment>
<reference evidence="11 12" key="1">
    <citation type="submission" date="2023-02" db="EMBL/GenBank/DDBJ databases">
        <title>Genome sequence of Mucilaginibacter jinjuensis strain KACC 16571.</title>
        <authorList>
            <person name="Kim S."/>
            <person name="Heo J."/>
            <person name="Kwon S.-W."/>
        </authorList>
    </citation>
    <scope>NUCLEOTIDE SEQUENCE [LARGE SCALE GENOMIC DNA]</scope>
    <source>
        <strain evidence="11 12">KACC 16571</strain>
    </source>
</reference>
<organism evidence="11 12">
    <name type="scientific">Mucilaginibacter jinjuensis</name>
    <dbReference type="NCBI Taxonomy" id="1176721"/>
    <lineage>
        <taxon>Bacteria</taxon>
        <taxon>Pseudomonadati</taxon>
        <taxon>Bacteroidota</taxon>
        <taxon>Sphingobacteriia</taxon>
        <taxon>Sphingobacteriales</taxon>
        <taxon>Sphingobacteriaceae</taxon>
        <taxon>Mucilaginibacter</taxon>
    </lineage>
</organism>
<dbReference type="NCBIfam" id="TIGR00150">
    <property type="entry name" value="T6A_YjeE"/>
    <property type="match status" value="1"/>
</dbReference>
<evidence type="ECO:0000313" key="12">
    <source>
        <dbReference type="Proteomes" id="UP001216139"/>
    </source>
</evidence>
<keyword evidence="9" id="KW-0460">Magnesium</keyword>
<dbReference type="EMBL" id="CP117167">
    <property type="protein sequence ID" value="WCT12382.1"/>
    <property type="molecule type" value="Genomic_DNA"/>
</dbReference>
<keyword evidence="5" id="KW-0819">tRNA processing</keyword>
<evidence type="ECO:0000256" key="4">
    <source>
        <dbReference type="ARBA" id="ARBA00022490"/>
    </source>
</evidence>
<evidence type="ECO:0000256" key="9">
    <source>
        <dbReference type="ARBA" id="ARBA00022842"/>
    </source>
</evidence>
<accession>A0ABY7TAY0</accession>
<evidence type="ECO:0000256" key="6">
    <source>
        <dbReference type="ARBA" id="ARBA00022723"/>
    </source>
</evidence>
<dbReference type="Pfam" id="PF02367">
    <property type="entry name" value="TsaE"/>
    <property type="match status" value="1"/>
</dbReference>
<dbReference type="InterPro" id="IPR027417">
    <property type="entry name" value="P-loop_NTPase"/>
</dbReference>
<dbReference type="InterPro" id="IPR003442">
    <property type="entry name" value="T6A_TsaE"/>
</dbReference>
<evidence type="ECO:0000256" key="7">
    <source>
        <dbReference type="ARBA" id="ARBA00022741"/>
    </source>
</evidence>
<keyword evidence="12" id="KW-1185">Reference proteome</keyword>
<keyword evidence="8" id="KW-0067">ATP-binding</keyword>
<sequence>MNSDQLTLNINSLSELNGAAIKLLDFAANQRIFLFYGDMGAGKTTFIKSLCEALGVSESVTSPTFSIVNEYRGGDATVYHFDFYRLKSQSEAFDMGYEEYFYSNAYCFIEWPEKIADLLPDHYLKVSIRAISPTSREIIAEQI</sequence>
<dbReference type="PANTHER" id="PTHR33540:SF2">
    <property type="entry name" value="TRNA THREONYLCARBAMOYLADENOSINE BIOSYNTHESIS PROTEIN TSAE"/>
    <property type="match status" value="1"/>
</dbReference>
<evidence type="ECO:0000256" key="3">
    <source>
        <dbReference type="ARBA" id="ARBA00019010"/>
    </source>
</evidence>
<dbReference type="PANTHER" id="PTHR33540">
    <property type="entry name" value="TRNA THREONYLCARBAMOYLADENOSINE BIOSYNTHESIS PROTEIN TSAE"/>
    <property type="match status" value="1"/>
</dbReference>